<proteinExistence type="predicted"/>
<organism evidence="1 2">
    <name type="scientific">Allacma fusca</name>
    <dbReference type="NCBI Taxonomy" id="39272"/>
    <lineage>
        <taxon>Eukaryota</taxon>
        <taxon>Metazoa</taxon>
        <taxon>Ecdysozoa</taxon>
        <taxon>Arthropoda</taxon>
        <taxon>Hexapoda</taxon>
        <taxon>Collembola</taxon>
        <taxon>Symphypleona</taxon>
        <taxon>Sminthuridae</taxon>
        <taxon>Allacma</taxon>
    </lineage>
</organism>
<dbReference type="AlphaFoldDB" id="A0A8J2PU63"/>
<sequence length="154" mass="17539">MQIVLHKLNQWMVVNSLTINSSKTKYLIFHKSSTVDTECKLHVNGGKIERVHSLEKLKFTEQPQLVLNEVTNAMGALVRVAKSSNNQRFKKRKTVASGSEEPVTPEFNGTSQAVLATVIQEKDKEIEDLWKQLLREKNKVSNLQQVSIKRPNSR</sequence>
<reference evidence="1" key="1">
    <citation type="submission" date="2021-06" db="EMBL/GenBank/DDBJ databases">
        <authorList>
            <person name="Hodson N. C."/>
            <person name="Mongue J. A."/>
            <person name="Jaron S. K."/>
        </authorList>
    </citation>
    <scope>NUCLEOTIDE SEQUENCE</scope>
</reference>
<gene>
    <name evidence="1" type="ORF">AFUS01_LOCUS38078</name>
</gene>
<evidence type="ECO:0000313" key="1">
    <source>
        <dbReference type="EMBL" id="CAG7828131.1"/>
    </source>
</evidence>
<name>A0A8J2PU63_9HEXA</name>
<dbReference type="EMBL" id="CAJVCH010546224">
    <property type="protein sequence ID" value="CAG7828131.1"/>
    <property type="molecule type" value="Genomic_DNA"/>
</dbReference>
<accession>A0A8J2PU63</accession>
<comment type="caution">
    <text evidence="1">The sequence shown here is derived from an EMBL/GenBank/DDBJ whole genome shotgun (WGS) entry which is preliminary data.</text>
</comment>
<protein>
    <submittedName>
        <fullName evidence="1">Uncharacterized protein</fullName>
    </submittedName>
</protein>
<evidence type="ECO:0000313" key="2">
    <source>
        <dbReference type="Proteomes" id="UP000708208"/>
    </source>
</evidence>
<keyword evidence="2" id="KW-1185">Reference proteome</keyword>
<dbReference type="Proteomes" id="UP000708208">
    <property type="component" value="Unassembled WGS sequence"/>
</dbReference>
<dbReference type="OrthoDB" id="410381at2759"/>